<accession>A0ABQ9P4F1</accession>
<keyword evidence="6" id="KW-0255">Endonuclease</keyword>
<name>A0ABQ9P4F1_9PEZI</name>
<evidence type="ECO:0000256" key="5">
    <source>
        <dbReference type="ARBA" id="ARBA00022722"/>
    </source>
</evidence>
<dbReference type="EMBL" id="JAPDRL010000002">
    <property type="protein sequence ID" value="KAJ9669482.1"/>
    <property type="molecule type" value="Genomic_DNA"/>
</dbReference>
<evidence type="ECO:0000256" key="6">
    <source>
        <dbReference type="ARBA" id="ARBA00022759"/>
    </source>
</evidence>
<evidence type="ECO:0000256" key="2">
    <source>
        <dbReference type="ARBA" id="ARBA00006181"/>
    </source>
</evidence>
<reference evidence="10" key="1">
    <citation type="submission" date="2022-10" db="EMBL/GenBank/DDBJ databases">
        <title>Culturing micro-colonial fungi from biological soil crusts in the Mojave desert and describing Neophaeococcomyces mojavensis, and introducing the new genera and species Taxawa tesnikishii.</title>
        <authorList>
            <person name="Kurbessoian T."/>
            <person name="Stajich J.E."/>
        </authorList>
    </citation>
    <scope>NUCLEOTIDE SEQUENCE</scope>
    <source>
        <strain evidence="10">TK_1</strain>
    </source>
</reference>
<keyword evidence="8" id="KW-0539">Nucleus</keyword>
<evidence type="ECO:0000256" key="1">
    <source>
        <dbReference type="ARBA" id="ARBA00004123"/>
    </source>
</evidence>
<comment type="subcellular location">
    <subcellularLocation>
        <location evidence="1">Nucleus</location>
    </subcellularLocation>
</comment>
<organism evidence="10 11">
    <name type="scientific">Coniosporium apollinis</name>
    <dbReference type="NCBI Taxonomy" id="61459"/>
    <lineage>
        <taxon>Eukaryota</taxon>
        <taxon>Fungi</taxon>
        <taxon>Dikarya</taxon>
        <taxon>Ascomycota</taxon>
        <taxon>Pezizomycotina</taxon>
        <taxon>Dothideomycetes</taxon>
        <taxon>Dothideomycetes incertae sedis</taxon>
        <taxon>Coniosporium</taxon>
    </lineage>
</organism>
<keyword evidence="3" id="KW-0963">Cytoplasm</keyword>
<feature type="region of interest" description="Disordered" evidence="9">
    <location>
        <begin position="36"/>
        <end position="76"/>
    </location>
</feature>
<dbReference type="PANTHER" id="PTHR13348">
    <property type="entry name" value="RIBONUCLEASE P SUBUNIT P29"/>
    <property type="match status" value="1"/>
</dbReference>
<evidence type="ECO:0000256" key="9">
    <source>
        <dbReference type="SAM" id="MobiDB-lite"/>
    </source>
</evidence>
<proteinExistence type="inferred from homology"/>
<evidence type="ECO:0000256" key="3">
    <source>
        <dbReference type="ARBA" id="ARBA00022490"/>
    </source>
</evidence>
<dbReference type="HAMAP" id="MF_00754">
    <property type="entry name" value="RNase_P_1"/>
    <property type="match status" value="1"/>
</dbReference>
<dbReference type="Proteomes" id="UP001172684">
    <property type="component" value="Unassembled WGS sequence"/>
</dbReference>
<gene>
    <name evidence="10" type="ORF">H2201_000349</name>
</gene>
<dbReference type="InterPro" id="IPR016848">
    <property type="entry name" value="RNase_P/MRP_Rpp29-subunit"/>
</dbReference>
<keyword evidence="4 8" id="KW-0819">tRNA processing</keyword>
<dbReference type="PANTHER" id="PTHR13348:SF0">
    <property type="entry name" value="RIBONUCLEASE P PROTEIN SUBUNIT P29"/>
    <property type="match status" value="1"/>
</dbReference>
<evidence type="ECO:0000313" key="11">
    <source>
        <dbReference type="Proteomes" id="UP001172684"/>
    </source>
</evidence>
<dbReference type="PIRSF" id="PIRSF027081">
    <property type="entry name" value="RNase_P/MRP_p29_subunit"/>
    <property type="match status" value="1"/>
</dbReference>
<keyword evidence="7" id="KW-0378">Hydrolase</keyword>
<evidence type="ECO:0000256" key="4">
    <source>
        <dbReference type="ARBA" id="ARBA00022694"/>
    </source>
</evidence>
<protein>
    <recommendedName>
        <fullName evidence="8">Ribonuclease P protein subunit</fullName>
    </recommendedName>
</protein>
<dbReference type="SUPFAM" id="SSF101744">
    <property type="entry name" value="Rof/RNase P subunit-like"/>
    <property type="match status" value="1"/>
</dbReference>
<dbReference type="Pfam" id="PF01868">
    <property type="entry name" value="RNase_P-MRP_p29"/>
    <property type="match status" value="1"/>
</dbReference>
<feature type="compositionally biased region" description="Basic residues" evidence="9">
    <location>
        <begin position="53"/>
        <end position="69"/>
    </location>
</feature>
<comment type="similarity">
    <text evidence="2">Belongs to the eukaryotic/archaeal RNase P protein component 1 family.</text>
</comment>
<keyword evidence="11" id="KW-1185">Reference proteome</keyword>
<dbReference type="SMART" id="SM00538">
    <property type="entry name" value="POP4"/>
    <property type="match status" value="1"/>
</dbReference>
<dbReference type="Gene3D" id="2.30.30.210">
    <property type="entry name" value="Ribonuclease P/MRP, subunit p29"/>
    <property type="match status" value="1"/>
</dbReference>
<comment type="caution">
    <text evidence="10">The sequence shown here is derived from an EMBL/GenBank/DDBJ whole genome shotgun (WGS) entry which is preliminary data.</text>
</comment>
<keyword evidence="5" id="KW-0540">Nuclease</keyword>
<dbReference type="InterPro" id="IPR002730">
    <property type="entry name" value="Rpp29/RNP1"/>
</dbReference>
<evidence type="ECO:0000256" key="7">
    <source>
        <dbReference type="ARBA" id="ARBA00022801"/>
    </source>
</evidence>
<dbReference type="InterPro" id="IPR023534">
    <property type="entry name" value="Rof/RNase_P-like"/>
</dbReference>
<evidence type="ECO:0000256" key="8">
    <source>
        <dbReference type="PIRNR" id="PIRNR027081"/>
    </source>
</evidence>
<dbReference type="InterPro" id="IPR023538">
    <property type="entry name" value="RNP1"/>
</dbReference>
<sequence length="239" mass="26841">MTSTPSTPTHLAHQLLLRSHSPPTATRLFREKIQQKPLLLRPSSPPPSNARAARQRTRAAKLARRKTQKPKPLSAKAKRMLGVHEVPKKQRKYAIFEGLNRMWEGYMRDILGVGEGGQGKGRQVTAQGAGQILVSADFHGAEVEVVRSRCVSRVGLRGIVVKDTKFTFEIVTRGNELKTVPKEHTVFRFEVPLADQVEYGKEPAQLPKPLIFELHGSQFENRAPDRANKKFKLHIPPDL</sequence>
<evidence type="ECO:0000313" key="10">
    <source>
        <dbReference type="EMBL" id="KAJ9669482.1"/>
    </source>
</evidence>
<dbReference type="InterPro" id="IPR036980">
    <property type="entry name" value="RNase_P/MRP_Rpp29_sf"/>
</dbReference>